<keyword evidence="2" id="KW-0479">Metal-binding</keyword>
<comment type="similarity">
    <text evidence="1 2">Belongs to the DHPS family.</text>
</comment>
<reference evidence="5 6" key="1">
    <citation type="journal article" date="2014" name="Genome Announc.">
        <title>Draft Genome Sequence of Kocuria palustris PEL.</title>
        <authorList>
            <person name="Sharma G."/>
            <person name="Khatri I."/>
            <person name="Subramanian S."/>
        </authorList>
    </citation>
    <scope>NUCLEOTIDE SEQUENCE [LARGE SCALE GENOMIC DNA]</scope>
    <source>
        <strain evidence="5 6">PEL</strain>
    </source>
</reference>
<dbReference type="PROSITE" id="PS50972">
    <property type="entry name" value="PTERIN_BINDING"/>
    <property type="match status" value="1"/>
</dbReference>
<proteinExistence type="inferred from homology"/>
<keyword evidence="2" id="KW-0460">Magnesium</keyword>
<comment type="cofactor">
    <cofactor evidence="2">
        <name>Mg(2+)</name>
        <dbReference type="ChEBI" id="CHEBI:18420"/>
    </cofactor>
</comment>
<dbReference type="SUPFAM" id="SSF51717">
    <property type="entry name" value="Dihydropteroate synthetase-like"/>
    <property type="match status" value="1"/>
</dbReference>
<dbReference type="Pfam" id="PF00809">
    <property type="entry name" value="Pterin_bind"/>
    <property type="match status" value="1"/>
</dbReference>
<protein>
    <recommendedName>
        <fullName evidence="2">Dihydropteroate synthase</fullName>
        <shortName evidence="2">DHPS</shortName>
        <ecNumber evidence="2">2.5.1.15</ecNumber>
    </recommendedName>
    <alternativeName>
        <fullName evidence="2">Dihydropteroate pyrophosphorylase</fullName>
    </alternativeName>
</protein>
<dbReference type="InterPro" id="IPR000489">
    <property type="entry name" value="Pterin-binding_dom"/>
</dbReference>
<accession>M2XAJ0</accession>
<keyword evidence="2" id="KW-0289">Folate biosynthesis</keyword>
<dbReference type="GO" id="GO:0004156">
    <property type="term" value="F:dihydropteroate synthase activity"/>
    <property type="evidence" value="ECO:0007669"/>
    <property type="project" value="UniProtKB-EC"/>
</dbReference>
<feature type="region of interest" description="Disordered" evidence="3">
    <location>
        <begin position="1"/>
        <end position="22"/>
    </location>
</feature>
<dbReference type="Gene3D" id="3.20.20.20">
    <property type="entry name" value="Dihydropteroate synthase-like"/>
    <property type="match status" value="1"/>
</dbReference>
<comment type="function">
    <text evidence="2">Catalyzes the condensation of para-aminobenzoate (pABA) with 6-hydroxymethyl-7,8-dihydropterin diphosphate (DHPt-PP) to form 7,8-dihydropteroate (H2Pte), the immediate precursor of folate derivatives.</text>
</comment>
<dbReference type="GO" id="GO:0046872">
    <property type="term" value="F:metal ion binding"/>
    <property type="evidence" value="ECO:0007669"/>
    <property type="project" value="UniProtKB-KW"/>
</dbReference>
<dbReference type="PROSITE" id="PS00792">
    <property type="entry name" value="DHPS_1"/>
    <property type="match status" value="1"/>
</dbReference>
<comment type="pathway">
    <text evidence="2">Cofactor biosynthesis; tetrahydrofolate biosynthesis; 7,8-dihydrofolate from 2-amino-4-hydroxy-6-hydroxymethyl-7,8-dihydropteridine diphosphate and 4-aminobenzoate: step 1/2.</text>
</comment>
<dbReference type="Proteomes" id="UP000009877">
    <property type="component" value="Unassembled WGS sequence"/>
</dbReference>
<dbReference type="EC" id="2.5.1.15" evidence="2"/>
<dbReference type="CDD" id="cd00739">
    <property type="entry name" value="DHPS"/>
    <property type="match status" value="1"/>
</dbReference>
<evidence type="ECO:0000256" key="2">
    <source>
        <dbReference type="RuleBase" id="RU361205"/>
    </source>
</evidence>
<feature type="domain" description="Pterin-binding" evidence="4">
    <location>
        <begin position="40"/>
        <end position="295"/>
    </location>
</feature>
<evidence type="ECO:0000313" key="5">
    <source>
        <dbReference type="EMBL" id="EME36126.1"/>
    </source>
</evidence>
<dbReference type="AlphaFoldDB" id="M2XAJ0"/>
<gene>
    <name evidence="5" type="ORF">C884_00894</name>
</gene>
<dbReference type="GO" id="GO:0046656">
    <property type="term" value="P:folic acid biosynthetic process"/>
    <property type="evidence" value="ECO:0007669"/>
    <property type="project" value="UniProtKB-KW"/>
</dbReference>
<dbReference type="UniPathway" id="UPA00077">
    <property type="reaction ID" value="UER00156"/>
</dbReference>
<evidence type="ECO:0000313" key="6">
    <source>
        <dbReference type="Proteomes" id="UP000009877"/>
    </source>
</evidence>
<dbReference type="STRING" id="71999.KPaMU14_03670"/>
<dbReference type="InterPro" id="IPR045031">
    <property type="entry name" value="DHP_synth-like"/>
</dbReference>
<dbReference type="PANTHER" id="PTHR20941:SF8">
    <property type="entry name" value="INACTIVE DIHYDROPTEROATE SYNTHASE 2"/>
    <property type="match status" value="1"/>
</dbReference>
<sequence length="317" mass="34019">MTDVTAAPSSVPPNPADGVPALRHPVRSLAGRRIDFRRDLLVMGIVNRTPDSFYDRGRTFGLEAAVAAGERHAQDGADWVDVGGVPFAPGEALDPRVEADRVVPVIEQLAQLRPGLILSVDTFHASVADACLAAGAHVVNDTTGLSDPEMAEAVRDHDAHVIVTHSLTGPGGPRTPVPNPRYDDVVAEVREFLARRIDHALQHGIAADRLIIDPGHDLHKTTVHSLELTRRLGEITSLGHPTLAAVSNKDFVGESLGLPREQRLEGSLAAAVVCALNGARIFRMHEPAQARRALDMAATIMGLREPVEARHNMEGPR</sequence>
<dbReference type="InterPro" id="IPR006390">
    <property type="entry name" value="DHP_synth_dom"/>
</dbReference>
<dbReference type="GO" id="GO:0046654">
    <property type="term" value="P:tetrahydrofolate biosynthetic process"/>
    <property type="evidence" value="ECO:0007669"/>
    <property type="project" value="UniProtKB-UniPathway"/>
</dbReference>
<dbReference type="RefSeq" id="WP_006215322.1">
    <property type="nucleotide sequence ID" value="NZ_ANHZ02000018.1"/>
</dbReference>
<comment type="caution">
    <text evidence="5">The sequence shown here is derived from an EMBL/GenBank/DDBJ whole genome shotgun (WGS) entry which is preliminary data.</text>
</comment>
<keyword evidence="2" id="KW-0808">Transferase</keyword>
<dbReference type="EMBL" id="ANHZ02000018">
    <property type="protein sequence ID" value="EME36126.1"/>
    <property type="molecule type" value="Genomic_DNA"/>
</dbReference>
<dbReference type="GO" id="GO:0005829">
    <property type="term" value="C:cytosol"/>
    <property type="evidence" value="ECO:0007669"/>
    <property type="project" value="TreeGrafter"/>
</dbReference>
<evidence type="ECO:0000259" key="4">
    <source>
        <dbReference type="PROSITE" id="PS50972"/>
    </source>
</evidence>
<keyword evidence="6" id="KW-1185">Reference proteome</keyword>
<dbReference type="InterPro" id="IPR011005">
    <property type="entry name" value="Dihydropteroate_synth-like_sf"/>
</dbReference>
<dbReference type="PANTHER" id="PTHR20941">
    <property type="entry name" value="FOLATE SYNTHESIS PROTEINS"/>
    <property type="match status" value="1"/>
</dbReference>
<evidence type="ECO:0000256" key="1">
    <source>
        <dbReference type="ARBA" id="ARBA00009503"/>
    </source>
</evidence>
<organism evidence="5 6">
    <name type="scientific">Kocuria palustris PEL</name>
    <dbReference type="NCBI Taxonomy" id="1236550"/>
    <lineage>
        <taxon>Bacteria</taxon>
        <taxon>Bacillati</taxon>
        <taxon>Actinomycetota</taxon>
        <taxon>Actinomycetes</taxon>
        <taxon>Micrococcales</taxon>
        <taxon>Micrococcaceae</taxon>
        <taxon>Kocuria</taxon>
    </lineage>
</organism>
<name>M2XAJ0_9MICC</name>
<evidence type="ECO:0000256" key="3">
    <source>
        <dbReference type="SAM" id="MobiDB-lite"/>
    </source>
</evidence>
<dbReference type="NCBIfam" id="TIGR01496">
    <property type="entry name" value="DHPS"/>
    <property type="match status" value="1"/>
</dbReference>